<name>A0A6M4A4G2_9BURK</name>
<dbReference type="GO" id="GO:0032259">
    <property type="term" value="P:methylation"/>
    <property type="evidence" value="ECO:0007669"/>
    <property type="project" value="UniProtKB-KW"/>
</dbReference>
<evidence type="ECO:0000313" key="2">
    <source>
        <dbReference type="Proteomes" id="UP000274350"/>
    </source>
</evidence>
<dbReference type="GO" id="GO:0008168">
    <property type="term" value="F:methyltransferase activity"/>
    <property type="evidence" value="ECO:0007669"/>
    <property type="project" value="UniProtKB-KW"/>
</dbReference>
<keyword evidence="1" id="KW-0489">Methyltransferase</keyword>
<evidence type="ECO:0000313" key="1">
    <source>
        <dbReference type="EMBL" id="QJQ06094.1"/>
    </source>
</evidence>
<dbReference type="CDD" id="cd02440">
    <property type="entry name" value="AdoMet_MTases"/>
    <property type="match status" value="1"/>
</dbReference>
<reference evidence="1 2" key="1">
    <citation type="journal article" date="2019" name="Int. J. Syst. Evol. Microbiol.">
        <title>Undibacterium piscinae sp. nov., isolated from Korean shiner intestine.</title>
        <authorList>
            <person name="Lee S.Y."/>
            <person name="Kang W."/>
            <person name="Kim P.S."/>
            <person name="Kim H.S."/>
            <person name="Sung H."/>
            <person name="Shin N.R."/>
            <person name="Whon T.W."/>
            <person name="Yun J.H."/>
            <person name="Lee J.Y."/>
            <person name="Lee J.Y."/>
            <person name="Jung M.J."/>
            <person name="Jeong Y.S."/>
            <person name="Tak E.J."/>
            <person name="Han J.E."/>
            <person name="Hyun D.W."/>
            <person name="Kang M.S."/>
            <person name="Lee K.E."/>
            <person name="Lee B.H."/>
            <person name="Bae J.W."/>
        </authorList>
    </citation>
    <scope>NUCLEOTIDE SEQUENCE [LARGE SCALE GENOMIC DNA]</scope>
    <source>
        <strain evidence="1 2">S11R28</strain>
    </source>
</reference>
<proteinExistence type="predicted"/>
<sequence>MDDGKVYSMAQCSLCGQVESSPVGEKQGSVFVRCKACSLIRIEPHPTDKELEVFYQNYVYTERVVNPRKKWLRFRLRVLLLRLLAPGKKFLDIGCNVGSMVSAAHAMGCDAVGIDVGPSAIAHAKQLWPDCRFYNETLEKFAGRGEKFDIVFCTEVIEHVRDLHSFMQALTQVLNPDAILFFTTPDSGHFRVSKKDLIAWSELRPTEHLAIFNKANIRQLFLQHGFGAFSFVPMHRANLRFYTRYLANP</sequence>
<accession>A0A6M4A4G2</accession>
<dbReference type="SUPFAM" id="SSF53335">
    <property type="entry name" value="S-adenosyl-L-methionine-dependent methyltransferases"/>
    <property type="match status" value="1"/>
</dbReference>
<dbReference type="Proteomes" id="UP000274350">
    <property type="component" value="Chromosome"/>
</dbReference>
<dbReference type="PANTHER" id="PTHR43861">
    <property type="entry name" value="TRANS-ACONITATE 2-METHYLTRANSFERASE-RELATED"/>
    <property type="match status" value="1"/>
</dbReference>
<dbReference type="InterPro" id="IPR029063">
    <property type="entry name" value="SAM-dependent_MTases_sf"/>
</dbReference>
<keyword evidence="1" id="KW-0808">Transferase</keyword>
<dbReference type="Gene3D" id="3.40.50.150">
    <property type="entry name" value="Vaccinia Virus protein VP39"/>
    <property type="match status" value="1"/>
</dbReference>
<keyword evidence="2" id="KW-1185">Reference proteome</keyword>
<gene>
    <name evidence="1" type="ORF">EJG51_009785</name>
</gene>
<dbReference type="OrthoDB" id="7260171at2"/>
<dbReference type="AlphaFoldDB" id="A0A6M4A4G2"/>
<dbReference type="KEGG" id="upi:EJG51_009785"/>
<organism evidence="1 2">
    <name type="scientific">Undibacterium piscinae</name>
    <dbReference type="NCBI Taxonomy" id="2495591"/>
    <lineage>
        <taxon>Bacteria</taxon>
        <taxon>Pseudomonadati</taxon>
        <taxon>Pseudomonadota</taxon>
        <taxon>Betaproteobacteria</taxon>
        <taxon>Burkholderiales</taxon>
        <taxon>Oxalobacteraceae</taxon>
        <taxon>Undibacterium</taxon>
    </lineage>
</organism>
<protein>
    <submittedName>
        <fullName evidence="1">Class I SAM-dependent methyltransferase</fullName>
    </submittedName>
</protein>
<dbReference type="EMBL" id="CP051152">
    <property type="protein sequence ID" value="QJQ06094.1"/>
    <property type="molecule type" value="Genomic_DNA"/>
</dbReference>
<dbReference type="Pfam" id="PF13489">
    <property type="entry name" value="Methyltransf_23"/>
    <property type="match status" value="1"/>
</dbReference>